<sequence>MNCTPYYVFSAPMSCYKSVFHRLIKISDTQTTQQPDGLANKKAYPMG</sequence>
<name>A0A0H3AFE7_VIBC3</name>
<evidence type="ECO:0000313" key="1">
    <source>
        <dbReference type="EMBL" id="ABQ18571.1"/>
    </source>
</evidence>
<dbReference type="AlphaFoldDB" id="A0A0H3AFE7"/>
<gene>
    <name evidence="1" type="ordered locus">VC0395_1097</name>
</gene>
<dbReference type="Proteomes" id="UP000000249">
    <property type="component" value="Chromosome 2"/>
</dbReference>
<organism evidence="1 2">
    <name type="scientific">Vibrio cholerae serotype O1 (strain ATCC 39541 / Classical Ogawa 395 / O395)</name>
    <dbReference type="NCBI Taxonomy" id="345073"/>
    <lineage>
        <taxon>Bacteria</taxon>
        <taxon>Pseudomonadati</taxon>
        <taxon>Pseudomonadota</taxon>
        <taxon>Gammaproteobacteria</taxon>
        <taxon>Vibrionales</taxon>
        <taxon>Vibrionaceae</taxon>
        <taxon>Vibrio</taxon>
    </lineage>
</organism>
<protein>
    <submittedName>
        <fullName evidence="1">Uncharacterized protein</fullName>
    </submittedName>
</protein>
<proteinExistence type="predicted"/>
<evidence type="ECO:0000313" key="2">
    <source>
        <dbReference type="Proteomes" id="UP000000249"/>
    </source>
</evidence>
<dbReference type="KEGG" id="vco:VC0395_1097"/>
<accession>A0A0H3AFE7</accession>
<reference evidence="1 2" key="1">
    <citation type="submission" date="2007-03" db="EMBL/GenBank/DDBJ databases">
        <authorList>
            <person name="Heidelberg J."/>
        </authorList>
    </citation>
    <scope>NUCLEOTIDE SEQUENCE [LARGE SCALE GENOMIC DNA]</scope>
    <source>
        <strain evidence="2">ATCC 39541 / Classical Ogawa 395 / O395</strain>
    </source>
</reference>
<dbReference type="EMBL" id="CP000626">
    <property type="protein sequence ID" value="ABQ18571.1"/>
    <property type="molecule type" value="Genomic_DNA"/>
</dbReference>